<organism evidence="1 2">
    <name type="scientific">Armillaria ostoyae</name>
    <name type="common">Armillaria root rot fungus</name>
    <dbReference type="NCBI Taxonomy" id="47428"/>
    <lineage>
        <taxon>Eukaryota</taxon>
        <taxon>Fungi</taxon>
        <taxon>Dikarya</taxon>
        <taxon>Basidiomycota</taxon>
        <taxon>Agaricomycotina</taxon>
        <taxon>Agaricomycetes</taxon>
        <taxon>Agaricomycetidae</taxon>
        <taxon>Agaricales</taxon>
        <taxon>Marasmiineae</taxon>
        <taxon>Physalacriaceae</taxon>
        <taxon>Armillaria</taxon>
    </lineage>
</organism>
<name>A0A284S396_ARMOS</name>
<evidence type="ECO:0000313" key="1">
    <source>
        <dbReference type="EMBL" id="SJL15488.1"/>
    </source>
</evidence>
<protein>
    <recommendedName>
        <fullName evidence="3">F-box domain-containing protein</fullName>
    </recommendedName>
</protein>
<dbReference type="EMBL" id="FUEG01000029">
    <property type="protein sequence ID" value="SJL15488.1"/>
    <property type="molecule type" value="Genomic_DNA"/>
</dbReference>
<proteinExistence type="predicted"/>
<dbReference type="OrthoDB" id="2865303at2759"/>
<sequence length="412" mass="46751">MANNTPSLWTRLSVGGFGWDRVVRDPVSMLIVALKRSVWLNLDLELHPSDRYPLEVQGEIIRLAITQSHRWEHVLFHLNSPSVPLFSEIGKDSLDHLSSLVIYCYEGGPDDYIDAFRYAPALQTVHLHGNYNGARFEFPWNNLLEFFDRRELGDPASLRCLLDTIKQCTNLRTLYVPILSTTAPGDHLPSPLNPPFVQDSLRVLTACESVPIRSLVFPQLEKMCLTPDEYSYEFCPYDGLPSLLDLIHCSQCSLTSLELNNVIFTDLLIDVLHLTPRVQTLKICTSDWQPPYNAIFRCLINQLAFRSNQAAQAFLPLVRNLDIAIEDLFMEEPCSFVDHTFFDIVHSRWNSGVLEVIKLNVSEPGADLTWDMTLEHITEFRGLKDDGLDIEVAVSRRGSGPGGVHAVRTRYV</sequence>
<dbReference type="SUPFAM" id="SSF52047">
    <property type="entry name" value="RNI-like"/>
    <property type="match status" value="1"/>
</dbReference>
<accession>A0A284S396</accession>
<dbReference type="Proteomes" id="UP000219338">
    <property type="component" value="Unassembled WGS sequence"/>
</dbReference>
<evidence type="ECO:0000313" key="2">
    <source>
        <dbReference type="Proteomes" id="UP000219338"/>
    </source>
</evidence>
<dbReference type="AlphaFoldDB" id="A0A284S396"/>
<reference evidence="2" key="1">
    <citation type="journal article" date="2017" name="Nat. Ecol. Evol.">
        <title>Genome expansion and lineage-specific genetic innovations in the forest pathogenic fungi Armillaria.</title>
        <authorList>
            <person name="Sipos G."/>
            <person name="Prasanna A.N."/>
            <person name="Walter M.C."/>
            <person name="O'Connor E."/>
            <person name="Balint B."/>
            <person name="Krizsan K."/>
            <person name="Kiss B."/>
            <person name="Hess J."/>
            <person name="Varga T."/>
            <person name="Slot J."/>
            <person name="Riley R."/>
            <person name="Boka B."/>
            <person name="Rigling D."/>
            <person name="Barry K."/>
            <person name="Lee J."/>
            <person name="Mihaltcheva S."/>
            <person name="LaButti K."/>
            <person name="Lipzen A."/>
            <person name="Waldron R."/>
            <person name="Moloney N.M."/>
            <person name="Sperisen C."/>
            <person name="Kredics L."/>
            <person name="Vagvoelgyi C."/>
            <person name="Patrignani A."/>
            <person name="Fitzpatrick D."/>
            <person name="Nagy I."/>
            <person name="Doyle S."/>
            <person name="Anderson J.B."/>
            <person name="Grigoriev I.V."/>
            <person name="Gueldener U."/>
            <person name="Muensterkoetter M."/>
            <person name="Nagy L.G."/>
        </authorList>
    </citation>
    <scope>NUCLEOTIDE SEQUENCE [LARGE SCALE GENOMIC DNA]</scope>
    <source>
        <strain evidence="2">C18/9</strain>
    </source>
</reference>
<keyword evidence="2" id="KW-1185">Reference proteome</keyword>
<gene>
    <name evidence="1" type="ORF">ARMOST_18986</name>
</gene>
<evidence type="ECO:0008006" key="3">
    <source>
        <dbReference type="Google" id="ProtNLM"/>
    </source>
</evidence>